<protein>
    <recommendedName>
        <fullName evidence="1">VOC domain-containing protein</fullName>
    </recommendedName>
</protein>
<dbReference type="RefSeq" id="WP_093537928.1">
    <property type="nucleotide sequence ID" value="NZ_FOXU01000007.1"/>
</dbReference>
<organism evidence="2 3">
    <name type="scientific">Psychrobacillus psychrotolerans</name>
    <dbReference type="NCBI Taxonomy" id="126156"/>
    <lineage>
        <taxon>Bacteria</taxon>
        <taxon>Bacillati</taxon>
        <taxon>Bacillota</taxon>
        <taxon>Bacilli</taxon>
        <taxon>Bacillales</taxon>
        <taxon>Bacillaceae</taxon>
        <taxon>Psychrobacillus</taxon>
    </lineage>
</organism>
<dbReference type="SUPFAM" id="SSF54593">
    <property type="entry name" value="Glyoxalase/Bleomycin resistance protein/Dihydroxybiphenyl dioxygenase"/>
    <property type="match status" value="1"/>
</dbReference>
<gene>
    <name evidence="2" type="ORF">SAMN05421670_3267</name>
</gene>
<dbReference type="Pfam" id="PF18711">
    <property type="entry name" value="TxDE"/>
    <property type="match status" value="1"/>
</dbReference>
<reference evidence="3" key="1">
    <citation type="submission" date="2016-10" db="EMBL/GenBank/DDBJ databases">
        <authorList>
            <person name="Varghese N."/>
            <person name="Submissions S."/>
        </authorList>
    </citation>
    <scope>NUCLEOTIDE SEQUENCE [LARGE SCALE GENOMIC DNA]</scope>
    <source>
        <strain evidence="3">DSM 11706</strain>
    </source>
</reference>
<dbReference type="PROSITE" id="PS51819">
    <property type="entry name" value="VOC"/>
    <property type="match status" value="1"/>
</dbReference>
<evidence type="ECO:0000313" key="3">
    <source>
        <dbReference type="Proteomes" id="UP000198734"/>
    </source>
</evidence>
<dbReference type="InterPro" id="IPR037523">
    <property type="entry name" value="VOC_core"/>
</dbReference>
<dbReference type="InterPro" id="IPR029068">
    <property type="entry name" value="Glyas_Bleomycin-R_OHBP_Dase"/>
</dbReference>
<dbReference type="OrthoDB" id="2703022at2"/>
<feature type="domain" description="VOC" evidence="1">
    <location>
        <begin position="1"/>
        <end position="113"/>
    </location>
</feature>
<accession>A0A1I6AC97</accession>
<proteinExistence type="predicted"/>
<evidence type="ECO:0000313" key="2">
    <source>
        <dbReference type="EMBL" id="SFQ66250.1"/>
    </source>
</evidence>
<dbReference type="InterPro" id="IPR040553">
    <property type="entry name" value="TxDE"/>
</dbReference>
<name>A0A1I6AC97_9BACI</name>
<evidence type="ECO:0000259" key="1">
    <source>
        <dbReference type="PROSITE" id="PS51819"/>
    </source>
</evidence>
<dbReference type="Gene3D" id="3.10.180.10">
    <property type="entry name" value="2,3-Dihydroxybiphenyl 1,2-Dioxygenase, domain 1"/>
    <property type="match status" value="1"/>
</dbReference>
<keyword evidence="3" id="KW-1185">Reference proteome</keyword>
<dbReference type="STRING" id="126156.SAMN05421670_3267"/>
<dbReference type="EMBL" id="FOXU01000007">
    <property type="protein sequence ID" value="SFQ66250.1"/>
    <property type="molecule type" value="Genomic_DNA"/>
</dbReference>
<dbReference type="AlphaFoldDB" id="A0A1I6AC97"/>
<sequence length="217" mass="25037">MFKTVTLYTNQLKQLRGFYGNVLELPIEQSTDEYFQLSIGTSTLIFRHSDLQTSYHFAINIPGNQFTLAKHWAKERVLLNREASVDEIYYARFEADAFYFEDPTGNVIELIARRNVDKWSDFSIESFLNLSEVSITTPFVEETGEKLQSIGIPISGHVQIEPDELNFLGKKDTFILLVPPQRKWYFSKNMSKTSPLEIVLETGKEILVNREGKITIQ</sequence>
<dbReference type="Proteomes" id="UP000198734">
    <property type="component" value="Unassembled WGS sequence"/>
</dbReference>